<evidence type="ECO:0000256" key="1">
    <source>
        <dbReference type="PROSITE-ProRule" id="PRU00023"/>
    </source>
</evidence>
<evidence type="ECO:0000313" key="3">
    <source>
        <dbReference type="Proteomes" id="UP001224775"/>
    </source>
</evidence>
<evidence type="ECO:0000313" key="2">
    <source>
        <dbReference type="EMBL" id="KAK1746915.1"/>
    </source>
</evidence>
<proteinExistence type="predicted"/>
<keyword evidence="1" id="KW-0040">ANK repeat</keyword>
<keyword evidence="3" id="KW-1185">Reference proteome</keyword>
<feature type="repeat" description="ANK" evidence="1">
    <location>
        <begin position="10"/>
        <end position="31"/>
    </location>
</feature>
<gene>
    <name evidence="2" type="ORF">QTG54_002259</name>
</gene>
<dbReference type="InterPro" id="IPR036770">
    <property type="entry name" value="Ankyrin_rpt-contain_sf"/>
</dbReference>
<dbReference type="Pfam" id="PF00023">
    <property type="entry name" value="Ank"/>
    <property type="match status" value="1"/>
</dbReference>
<dbReference type="InterPro" id="IPR002110">
    <property type="entry name" value="Ankyrin_rpt"/>
</dbReference>
<dbReference type="Gene3D" id="1.25.40.20">
    <property type="entry name" value="Ankyrin repeat-containing domain"/>
    <property type="match status" value="1"/>
</dbReference>
<dbReference type="Proteomes" id="UP001224775">
    <property type="component" value="Unassembled WGS sequence"/>
</dbReference>
<name>A0AAD8YKT2_9STRA</name>
<reference evidence="2" key="1">
    <citation type="submission" date="2023-06" db="EMBL/GenBank/DDBJ databases">
        <title>Survivors Of The Sea: Transcriptome response of Skeletonema marinoi to long-term dormancy.</title>
        <authorList>
            <person name="Pinder M.I.M."/>
            <person name="Kourtchenko O."/>
            <person name="Robertson E.K."/>
            <person name="Larsson T."/>
            <person name="Maumus F."/>
            <person name="Osuna-Cruz C.M."/>
            <person name="Vancaester E."/>
            <person name="Stenow R."/>
            <person name="Vandepoele K."/>
            <person name="Ploug H."/>
            <person name="Bruchert V."/>
            <person name="Godhe A."/>
            <person name="Topel M."/>
        </authorList>
    </citation>
    <scope>NUCLEOTIDE SEQUENCE</scope>
    <source>
        <strain evidence="2">R05AC</strain>
    </source>
</reference>
<accession>A0AAD8YKT2</accession>
<organism evidence="2 3">
    <name type="scientific">Skeletonema marinoi</name>
    <dbReference type="NCBI Taxonomy" id="267567"/>
    <lineage>
        <taxon>Eukaryota</taxon>
        <taxon>Sar</taxon>
        <taxon>Stramenopiles</taxon>
        <taxon>Ochrophyta</taxon>
        <taxon>Bacillariophyta</taxon>
        <taxon>Coscinodiscophyceae</taxon>
        <taxon>Thalassiosirophycidae</taxon>
        <taxon>Thalassiosirales</taxon>
        <taxon>Skeletonemataceae</taxon>
        <taxon>Skeletonema</taxon>
        <taxon>Skeletonema marinoi-dohrnii complex</taxon>
    </lineage>
</organism>
<dbReference type="PROSITE" id="PS50088">
    <property type="entry name" value="ANK_REPEAT"/>
    <property type="match status" value="1"/>
</dbReference>
<dbReference type="PROSITE" id="PS50297">
    <property type="entry name" value="ANK_REP_REGION"/>
    <property type="match status" value="1"/>
</dbReference>
<comment type="caution">
    <text evidence="2">The sequence shown here is derived from an EMBL/GenBank/DDBJ whole genome shotgun (WGS) entry which is preliminary data.</text>
</comment>
<dbReference type="SUPFAM" id="SSF48403">
    <property type="entry name" value="Ankyrin repeat"/>
    <property type="match status" value="1"/>
</dbReference>
<sequence length="93" mass="10381">MRSLLVADHNGDTPLHCACLAANYDVIELLLAQYPTAPVGERNVNDELPVQILLEHDEPENDGYMSSMFLLLRANPEMWMNDMNLVLALAADL</sequence>
<dbReference type="EMBL" id="JATAAI010000003">
    <property type="protein sequence ID" value="KAK1746915.1"/>
    <property type="molecule type" value="Genomic_DNA"/>
</dbReference>
<dbReference type="SMART" id="SM00248">
    <property type="entry name" value="ANK"/>
    <property type="match status" value="1"/>
</dbReference>
<protein>
    <submittedName>
        <fullName evidence="2">Uncharacterized protein</fullName>
    </submittedName>
</protein>
<dbReference type="AlphaFoldDB" id="A0AAD8YKT2"/>